<dbReference type="PANTHER" id="PTHR48043:SF145">
    <property type="entry name" value="FI06409P-RELATED"/>
    <property type="match status" value="1"/>
</dbReference>
<evidence type="ECO:0000256" key="2">
    <source>
        <dbReference type="ARBA" id="ARBA00022679"/>
    </source>
</evidence>
<dbReference type="AlphaFoldDB" id="R7ZX96"/>
<organism evidence="3 4">
    <name type="scientific">Lunatimonas lonarensis</name>
    <dbReference type="NCBI Taxonomy" id="1232681"/>
    <lineage>
        <taxon>Bacteria</taxon>
        <taxon>Pseudomonadati</taxon>
        <taxon>Bacteroidota</taxon>
        <taxon>Cytophagia</taxon>
        <taxon>Cytophagales</taxon>
        <taxon>Cyclobacteriaceae</taxon>
    </lineage>
</organism>
<keyword evidence="4" id="KW-1185">Reference proteome</keyword>
<name>R7ZX96_9BACT</name>
<keyword evidence="2" id="KW-0808">Transferase</keyword>
<dbReference type="Pfam" id="PF00201">
    <property type="entry name" value="UDPGT"/>
    <property type="match status" value="1"/>
</dbReference>
<proteinExistence type="predicted"/>
<keyword evidence="1" id="KW-0328">Glycosyltransferase</keyword>
<dbReference type="CDD" id="cd03784">
    <property type="entry name" value="GT1_Gtf-like"/>
    <property type="match status" value="1"/>
</dbReference>
<evidence type="ECO:0000313" key="4">
    <source>
        <dbReference type="Proteomes" id="UP000013909"/>
    </source>
</evidence>
<dbReference type="OrthoDB" id="9805366at2"/>
<dbReference type="EMBL" id="AQHR01000025">
    <property type="protein sequence ID" value="EON78697.1"/>
    <property type="molecule type" value="Genomic_DNA"/>
</dbReference>
<gene>
    <name evidence="3" type="ORF">ADIS_0871</name>
</gene>
<dbReference type="PANTHER" id="PTHR48043">
    <property type="entry name" value="EG:EG0003.4 PROTEIN-RELATED"/>
    <property type="match status" value="1"/>
</dbReference>
<accession>R7ZX96</accession>
<evidence type="ECO:0008006" key="5">
    <source>
        <dbReference type="Google" id="ProtNLM"/>
    </source>
</evidence>
<dbReference type="Proteomes" id="UP000013909">
    <property type="component" value="Unassembled WGS sequence"/>
</dbReference>
<sequence length="414" mass="46987">MKYLFIYTIFPGHVYRTYPLTKRLIAGGHEVHYLFLAKNDPSCTLPSGAEHETLGLPPMYHAFHKYPKDKTEATVREEITQTGSALMEMVNAHQPDQILLDEFCSIELLYLIPAGWASKTQVLTPFLPSFPNSQFPPQNRFAYPGPEVQKIWEDVISTESEKSNANKSLILRLSHEQQIPENHKIWNFNQLHPAFKGIRKVYQQDALFDFGGQPIRPWEKYGGPMVDLARPEKIAPLLTKLITAHLKNNPKNKLVTVSFGSVIQNYLEEDTIKYIFDLLNDLAERFRHLLFIAKLPQTIQNSVKRKERNLIFVRKLPQLELVRMSDLLITHGGGGSVYEALGLGVPMLVIPPGEIFDQPGNAARVVYHQLGLSLLTTSSIDAFCDAISELTQNPIYKTNATKWAQLLNLKMNAL</sequence>
<dbReference type="Gene3D" id="3.40.50.2000">
    <property type="entry name" value="Glycogen Phosphorylase B"/>
    <property type="match status" value="2"/>
</dbReference>
<dbReference type="STRING" id="1232681.ADIS_0871"/>
<protein>
    <recommendedName>
        <fullName evidence="5">Glycosyltransferase</fullName>
    </recommendedName>
</protein>
<dbReference type="SUPFAM" id="SSF53756">
    <property type="entry name" value="UDP-Glycosyltransferase/glycogen phosphorylase"/>
    <property type="match status" value="1"/>
</dbReference>
<comment type="caution">
    <text evidence="3">The sequence shown here is derived from an EMBL/GenBank/DDBJ whole genome shotgun (WGS) entry which is preliminary data.</text>
</comment>
<dbReference type="InterPro" id="IPR002213">
    <property type="entry name" value="UDP_glucos_trans"/>
</dbReference>
<dbReference type="GO" id="GO:0008194">
    <property type="term" value="F:UDP-glycosyltransferase activity"/>
    <property type="evidence" value="ECO:0007669"/>
    <property type="project" value="InterPro"/>
</dbReference>
<evidence type="ECO:0000256" key="1">
    <source>
        <dbReference type="ARBA" id="ARBA00022676"/>
    </source>
</evidence>
<dbReference type="RefSeq" id="WP_010853019.1">
    <property type="nucleotide sequence ID" value="NZ_AQHR01000025.1"/>
</dbReference>
<evidence type="ECO:0000313" key="3">
    <source>
        <dbReference type="EMBL" id="EON78697.1"/>
    </source>
</evidence>
<dbReference type="InterPro" id="IPR050271">
    <property type="entry name" value="UDP-glycosyltransferase"/>
</dbReference>
<reference evidence="3 4" key="1">
    <citation type="submission" date="2013-02" db="EMBL/GenBank/DDBJ databases">
        <title>A novel strain isolated from Lonar lake, Maharashtra, India.</title>
        <authorList>
            <person name="Singh A."/>
        </authorList>
    </citation>
    <scope>NUCLEOTIDE SEQUENCE [LARGE SCALE GENOMIC DNA]</scope>
    <source>
        <strain evidence="3 4">AK24</strain>
    </source>
</reference>